<dbReference type="Proteomes" id="UP001595530">
    <property type="component" value="Unassembled WGS sequence"/>
</dbReference>
<reference evidence="2" key="1">
    <citation type="journal article" date="2019" name="Int. J. Syst. Evol. Microbiol.">
        <title>The Global Catalogue of Microorganisms (GCM) 10K type strain sequencing project: providing services to taxonomists for standard genome sequencing and annotation.</title>
        <authorList>
            <consortium name="The Broad Institute Genomics Platform"/>
            <consortium name="The Broad Institute Genome Sequencing Center for Infectious Disease"/>
            <person name="Wu L."/>
            <person name="Ma J."/>
        </authorList>
    </citation>
    <scope>NUCLEOTIDE SEQUENCE [LARGE SCALE GENOMIC DNA]</scope>
    <source>
        <strain evidence="2">KCTC 42986</strain>
    </source>
</reference>
<comment type="caution">
    <text evidence="1">The sequence shown here is derived from an EMBL/GenBank/DDBJ whole genome shotgun (WGS) entry which is preliminary data.</text>
</comment>
<evidence type="ECO:0000313" key="1">
    <source>
        <dbReference type="EMBL" id="MFC3107333.1"/>
    </source>
</evidence>
<organism evidence="1 2">
    <name type="scientific">Undibacterium arcticum</name>
    <dbReference type="NCBI Taxonomy" id="1762892"/>
    <lineage>
        <taxon>Bacteria</taxon>
        <taxon>Pseudomonadati</taxon>
        <taxon>Pseudomonadota</taxon>
        <taxon>Betaproteobacteria</taxon>
        <taxon>Burkholderiales</taxon>
        <taxon>Oxalobacteraceae</taxon>
        <taxon>Undibacterium</taxon>
    </lineage>
</organism>
<name>A0ABV7EX56_9BURK</name>
<proteinExistence type="predicted"/>
<dbReference type="RefSeq" id="WP_390324509.1">
    <property type="nucleotide sequence ID" value="NZ_JBHRTP010000011.1"/>
</dbReference>
<protein>
    <submittedName>
        <fullName evidence="1">Uncharacterized protein</fullName>
    </submittedName>
</protein>
<keyword evidence="2" id="KW-1185">Reference proteome</keyword>
<evidence type="ECO:0000313" key="2">
    <source>
        <dbReference type="Proteomes" id="UP001595530"/>
    </source>
</evidence>
<dbReference type="EMBL" id="JBHRTP010000011">
    <property type="protein sequence ID" value="MFC3107333.1"/>
    <property type="molecule type" value="Genomic_DNA"/>
</dbReference>
<accession>A0ABV7EX56</accession>
<sequence length="111" mass="12035">MRQIESVHPAGVLKIRQSDIDADGGKMHYLRAGIALATQSRKSYGPVGSVFYVDTAMAGKVKGPAKVVQEAFDRLDGVDDALNHAIQKMHIISTNTSNPPAETHLYNKETS</sequence>
<gene>
    <name evidence="1" type="ORF">ACFOFO_05060</name>
</gene>